<evidence type="ECO:0000256" key="8">
    <source>
        <dbReference type="ARBA" id="ARBA00033135"/>
    </source>
</evidence>
<evidence type="ECO:0000256" key="2">
    <source>
        <dbReference type="ARBA" id="ARBA00015075"/>
    </source>
</evidence>
<evidence type="ECO:0000256" key="3">
    <source>
        <dbReference type="ARBA" id="ARBA00022491"/>
    </source>
</evidence>
<evidence type="ECO:0000313" key="9">
    <source>
        <dbReference type="EMBL" id="NHB88209.1"/>
    </source>
</evidence>
<accession>A0ABX0GJZ3</accession>
<keyword evidence="4" id="KW-1277">Toxin-antitoxin system</keyword>
<keyword evidence="10" id="KW-1185">Reference proteome</keyword>
<organism evidence="9 10">
    <name type="scientific">Photorhabdus tasmaniensis</name>
    <dbReference type="NCBI Taxonomy" id="1004159"/>
    <lineage>
        <taxon>Bacteria</taxon>
        <taxon>Pseudomonadati</taxon>
        <taxon>Pseudomonadota</taxon>
        <taxon>Gammaproteobacteria</taxon>
        <taxon>Enterobacterales</taxon>
        <taxon>Morganellaceae</taxon>
        <taxon>Photorhabdus</taxon>
    </lineage>
</organism>
<keyword evidence="5" id="KW-0805">Transcription regulation</keyword>
<comment type="similarity">
    <text evidence="1">Belongs to the CcdB toxin family.</text>
</comment>
<dbReference type="Pfam" id="PF01845">
    <property type="entry name" value="CcdB"/>
    <property type="match status" value="1"/>
</dbReference>
<evidence type="ECO:0000256" key="1">
    <source>
        <dbReference type="ARBA" id="ARBA00005230"/>
    </source>
</evidence>
<protein>
    <recommendedName>
        <fullName evidence="2">Toxin CcdB</fullName>
    </recommendedName>
    <alternativeName>
        <fullName evidence="8">Cytotoxic protein CcdB</fullName>
    </alternativeName>
    <alternativeName>
        <fullName evidence="7">Protein LetD</fullName>
    </alternativeName>
</protein>
<evidence type="ECO:0000256" key="5">
    <source>
        <dbReference type="ARBA" id="ARBA00023015"/>
    </source>
</evidence>
<keyword evidence="3" id="KW-0678">Repressor</keyword>
<dbReference type="InterPro" id="IPR002712">
    <property type="entry name" value="CcdB"/>
</dbReference>
<dbReference type="Proteomes" id="UP000697802">
    <property type="component" value="Unassembled WGS sequence"/>
</dbReference>
<name>A0ABX0GJZ3_9GAMM</name>
<dbReference type="RefSeq" id="WP_133814703.1">
    <property type="nucleotide sequence ID" value="NZ_CAWPIF010000019.1"/>
</dbReference>
<evidence type="ECO:0000256" key="4">
    <source>
        <dbReference type="ARBA" id="ARBA00022649"/>
    </source>
</evidence>
<proteinExistence type="inferred from homology"/>
<reference evidence="9 10" key="1">
    <citation type="submission" date="2018-02" db="EMBL/GenBank/DDBJ databases">
        <authorList>
            <person name="Machado R.A."/>
        </authorList>
    </citation>
    <scope>NUCLEOTIDE SEQUENCE [LARGE SCALE GENOMIC DNA]</scope>
    <source>
        <strain evidence="9 10">T327</strain>
    </source>
</reference>
<dbReference type="EMBL" id="PUJU01000019">
    <property type="protein sequence ID" value="NHB88209.1"/>
    <property type="molecule type" value="Genomic_DNA"/>
</dbReference>
<dbReference type="SUPFAM" id="SSF50118">
    <property type="entry name" value="Cell growth inhibitor/plasmid maintenance toxic component"/>
    <property type="match status" value="1"/>
</dbReference>
<gene>
    <name evidence="9" type="ORF">C5471_11000</name>
</gene>
<keyword evidence="6" id="KW-0804">Transcription</keyword>
<dbReference type="InterPro" id="IPR011067">
    <property type="entry name" value="Plasmid_toxin/cell-grow_inhib"/>
</dbReference>
<comment type="caution">
    <text evidence="9">The sequence shown here is derived from an EMBL/GenBank/DDBJ whole genome shotgun (WGS) entry which is preliminary data.</text>
</comment>
<evidence type="ECO:0000256" key="6">
    <source>
        <dbReference type="ARBA" id="ARBA00023163"/>
    </source>
</evidence>
<evidence type="ECO:0000313" key="10">
    <source>
        <dbReference type="Proteomes" id="UP000697802"/>
    </source>
</evidence>
<dbReference type="Gene3D" id="2.30.30.110">
    <property type="match status" value="1"/>
</dbReference>
<sequence>MPKSRAQYPFIIDIQSDLLDDYDSRVIMPIALLSDKNSRVKTLTPVIKIKGDQ</sequence>
<evidence type="ECO:0000256" key="7">
    <source>
        <dbReference type="ARBA" id="ARBA00029628"/>
    </source>
</evidence>